<organism evidence="2 3">
    <name type="scientific">Portunus trituberculatus</name>
    <name type="common">Swimming crab</name>
    <name type="synonym">Neptunus trituberculatus</name>
    <dbReference type="NCBI Taxonomy" id="210409"/>
    <lineage>
        <taxon>Eukaryota</taxon>
        <taxon>Metazoa</taxon>
        <taxon>Ecdysozoa</taxon>
        <taxon>Arthropoda</taxon>
        <taxon>Crustacea</taxon>
        <taxon>Multicrustacea</taxon>
        <taxon>Malacostraca</taxon>
        <taxon>Eumalacostraca</taxon>
        <taxon>Eucarida</taxon>
        <taxon>Decapoda</taxon>
        <taxon>Pleocyemata</taxon>
        <taxon>Brachyura</taxon>
        <taxon>Eubrachyura</taxon>
        <taxon>Portunoidea</taxon>
        <taxon>Portunidae</taxon>
        <taxon>Portuninae</taxon>
        <taxon>Portunus</taxon>
    </lineage>
</organism>
<proteinExistence type="predicted"/>
<dbReference type="Proteomes" id="UP000324222">
    <property type="component" value="Unassembled WGS sequence"/>
</dbReference>
<evidence type="ECO:0000313" key="3">
    <source>
        <dbReference type="Proteomes" id="UP000324222"/>
    </source>
</evidence>
<protein>
    <submittedName>
        <fullName evidence="2">Uncharacterized protein</fullName>
    </submittedName>
</protein>
<dbReference type="EMBL" id="VSRR010076383">
    <property type="protein sequence ID" value="MPC88033.1"/>
    <property type="molecule type" value="Genomic_DNA"/>
</dbReference>
<dbReference type="AlphaFoldDB" id="A0A5B7J0K2"/>
<accession>A0A5B7J0K2</accession>
<dbReference type="OrthoDB" id="443401at2759"/>
<feature type="compositionally biased region" description="Pro residues" evidence="1">
    <location>
        <begin position="80"/>
        <end position="89"/>
    </location>
</feature>
<keyword evidence="3" id="KW-1185">Reference proteome</keyword>
<name>A0A5B7J0K2_PORTR</name>
<feature type="compositionally biased region" description="Polar residues" evidence="1">
    <location>
        <begin position="97"/>
        <end position="106"/>
    </location>
</feature>
<sequence>MFCSHKRCSCLVFLRKGQVWRRAVDCTKASKALEQGSGGGAEYTPRDPSMWGSQPDPVPGTYYGSGPDRGPGSLTHRFSTPPPPLPPNTPRELISVPVNNGNHIMV</sequence>
<comment type="caution">
    <text evidence="2">The sequence shown here is derived from an EMBL/GenBank/DDBJ whole genome shotgun (WGS) entry which is preliminary data.</text>
</comment>
<reference evidence="2 3" key="1">
    <citation type="submission" date="2019-05" db="EMBL/GenBank/DDBJ databases">
        <title>Another draft genome of Portunus trituberculatus and its Hox gene families provides insights of decapod evolution.</title>
        <authorList>
            <person name="Jeong J.-H."/>
            <person name="Song I."/>
            <person name="Kim S."/>
            <person name="Choi T."/>
            <person name="Kim D."/>
            <person name="Ryu S."/>
            <person name="Kim W."/>
        </authorList>
    </citation>
    <scope>NUCLEOTIDE SEQUENCE [LARGE SCALE GENOMIC DNA]</scope>
    <source>
        <tissue evidence="2">Muscle</tissue>
    </source>
</reference>
<evidence type="ECO:0000313" key="2">
    <source>
        <dbReference type="EMBL" id="MPC88033.1"/>
    </source>
</evidence>
<feature type="region of interest" description="Disordered" evidence="1">
    <location>
        <begin position="31"/>
        <end position="106"/>
    </location>
</feature>
<evidence type="ECO:0000256" key="1">
    <source>
        <dbReference type="SAM" id="MobiDB-lite"/>
    </source>
</evidence>
<gene>
    <name evidence="2" type="ORF">E2C01_082922</name>
</gene>